<proteinExistence type="predicted"/>
<gene>
    <name evidence="2" type="primary">WBGene00276182</name>
</gene>
<feature type="compositionally biased region" description="Basic and acidic residues" evidence="1">
    <location>
        <begin position="78"/>
        <end position="97"/>
    </location>
</feature>
<reference evidence="2" key="2">
    <citation type="submission" date="2022-06" db="UniProtKB">
        <authorList>
            <consortium name="EnsemblMetazoa"/>
        </authorList>
    </citation>
    <scope>IDENTIFICATION</scope>
    <source>
        <strain evidence="2">PS312</strain>
    </source>
</reference>
<dbReference type="Proteomes" id="UP000005239">
    <property type="component" value="Unassembled WGS sequence"/>
</dbReference>
<name>A0A2A6CT55_PRIPA</name>
<evidence type="ECO:0000313" key="2">
    <source>
        <dbReference type="EnsemblMetazoa" id="PPA37813.1"/>
    </source>
</evidence>
<evidence type="ECO:0000313" key="3">
    <source>
        <dbReference type="Proteomes" id="UP000005239"/>
    </source>
</evidence>
<dbReference type="EnsemblMetazoa" id="PPA37813.1">
    <property type="protein sequence ID" value="PPA37813.1"/>
    <property type="gene ID" value="WBGene00276182"/>
</dbReference>
<organism evidence="2 3">
    <name type="scientific">Pristionchus pacificus</name>
    <name type="common">Parasitic nematode worm</name>
    <dbReference type="NCBI Taxonomy" id="54126"/>
    <lineage>
        <taxon>Eukaryota</taxon>
        <taxon>Metazoa</taxon>
        <taxon>Ecdysozoa</taxon>
        <taxon>Nematoda</taxon>
        <taxon>Chromadorea</taxon>
        <taxon>Rhabditida</taxon>
        <taxon>Rhabditina</taxon>
        <taxon>Diplogasteromorpha</taxon>
        <taxon>Diplogasteroidea</taxon>
        <taxon>Neodiplogasteridae</taxon>
        <taxon>Pristionchus</taxon>
    </lineage>
</organism>
<evidence type="ECO:0000256" key="1">
    <source>
        <dbReference type="SAM" id="MobiDB-lite"/>
    </source>
</evidence>
<feature type="region of interest" description="Disordered" evidence="1">
    <location>
        <begin position="64"/>
        <end position="97"/>
    </location>
</feature>
<keyword evidence="3" id="KW-1185">Reference proteome</keyword>
<protein>
    <submittedName>
        <fullName evidence="2">Uncharacterized protein</fullName>
    </submittedName>
</protein>
<accession>A0A2A6CT55</accession>
<reference evidence="3" key="1">
    <citation type="journal article" date="2008" name="Nat. Genet.">
        <title>The Pristionchus pacificus genome provides a unique perspective on nematode lifestyle and parasitism.</title>
        <authorList>
            <person name="Dieterich C."/>
            <person name="Clifton S.W."/>
            <person name="Schuster L.N."/>
            <person name="Chinwalla A."/>
            <person name="Delehaunty K."/>
            <person name="Dinkelacker I."/>
            <person name="Fulton L."/>
            <person name="Fulton R."/>
            <person name="Godfrey J."/>
            <person name="Minx P."/>
            <person name="Mitreva M."/>
            <person name="Roeseler W."/>
            <person name="Tian H."/>
            <person name="Witte H."/>
            <person name="Yang S.P."/>
            <person name="Wilson R.K."/>
            <person name="Sommer R.J."/>
        </authorList>
    </citation>
    <scope>NUCLEOTIDE SEQUENCE [LARGE SCALE GENOMIC DNA]</scope>
    <source>
        <strain evidence="3">PS312</strain>
    </source>
</reference>
<dbReference type="AlphaFoldDB" id="A0A2A6CT55"/>
<sequence length="97" mass="11265">MRIEGSQGETGLCGVKTVAYLVRKKRTNVKWSTAQKTEEVPMKKTVALEPLLVMEEERVMIKEKKGLKTMERNTQNGLDERKKKEGSSDGRKERRRW</sequence>
<accession>A0A8R1YT61</accession>